<dbReference type="PANTHER" id="PTHR19303">
    <property type="entry name" value="TRANSPOSON"/>
    <property type="match status" value="1"/>
</dbReference>
<dbReference type="Pfam" id="PF03221">
    <property type="entry name" value="HTH_Tnp_Tc5"/>
    <property type="match status" value="1"/>
</dbReference>
<dbReference type="GO" id="GO:0003677">
    <property type="term" value="F:DNA binding"/>
    <property type="evidence" value="ECO:0007669"/>
    <property type="project" value="UniProtKB-KW"/>
</dbReference>
<dbReference type="InterPro" id="IPR009057">
    <property type="entry name" value="Homeodomain-like_sf"/>
</dbReference>
<dbReference type="STRING" id="930991.A0A0D0DT09"/>
<dbReference type="Proteomes" id="UP000054538">
    <property type="component" value="Unassembled WGS sequence"/>
</dbReference>
<dbReference type="InterPro" id="IPR006600">
    <property type="entry name" value="HTH_CenpB_DNA-bd_dom"/>
</dbReference>
<accession>A0A0D0DT09</accession>
<protein>
    <recommendedName>
        <fullName evidence="2">HTH CENPB-type domain-containing protein</fullName>
    </recommendedName>
</protein>
<dbReference type="SUPFAM" id="SSF46689">
    <property type="entry name" value="Homeodomain-like"/>
    <property type="match status" value="1"/>
</dbReference>
<feature type="domain" description="HTH CENPB-type" evidence="2">
    <location>
        <begin position="13"/>
        <end position="86"/>
    </location>
</feature>
<dbReference type="Pfam" id="PF03184">
    <property type="entry name" value="DDE_1"/>
    <property type="match status" value="1"/>
</dbReference>
<dbReference type="OrthoDB" id="162969at2759"/>
<dbReference type="Gene3D" id="1.10.10.60">
    <property type="entry name" value="Homeodomain-like"/>
    <property type="match status" value="1"/>
</dbReference>
<evidence type="ECO:0000256" key="1">
    <source>
        <dbReference type="ARBA" id="ARBA00023125"/>
    </source>
</evidence>
<evidence type="ECO:0000259" key="2">
    <source>
        <dbReference type="PROSITE" id="PS51253"/>
    </source>
</evidence>
<keyword evidence="1" id="KW-0238">DNA-binding</keyword>
<dbReference type="InParanoid" id="A0A0D0DT09"/>
<reference evidence="3 4" key="1">
    <citation type="submission" date="2014-04" db="EMBL/GenBank/DDBJ databases">
        <authorList>
            <consortium name="DOE Joint Genome Institute"/>
            <person name="Kuo A."/>
            <person name="Kohler A."/>
            <person name="Jargeat P."/>
            <person name="Nagy L.G."/>
            <person name="Floudas D."/>
            <person name="Copeland A."/>
            <person name="Barry K.W."/>
            <person name="Cichocki N."/>
            <person name="Veneault-Fourrey C."/>
            <person name="LaButti K."/>
            <person name="Lindquist E.A."/>
            <person name="Lipzen A."/>
            <person name="Lundell T."/>
            <person name="Morin E."/>
            <person name="Murat C."/>
            <person name="Sun H."/>
            <person name="Tunlid A."/>
            <person name="Henrissat B."/>
            <person name="Grigoriev I.V."/>
            <person name="Hibbett D.S."/>
            <person name="Martin F."/>
            <person name="Nordberg H.P."/>
            <person name="Cantor M.N."/>
            <person name="Hua S.X."/>
        </authorList>
    </citation>
    <scope>NUCLEOTIDE SEQUENCE [LARGE SCALE GENOMIC DNA]</scope>
    <source>
        <strain evidence="3 4">Ve08.2h10</strain>
    </source>
</reference>
<name>A0A0D0DT09_9AGAM</name>
<reference evidence="4" key="2">
    <citation type="submission" date="2015-01" db="EMBL/GenBank/DDBJ databases">
        <title>Evolutionary Origins and Diversification of the Mycorrhizal Mutualists.</title>
        <authorList>
            <consortium name="DOE Joint Genome Institute"/>
            <consortium name="Mycorrhizal Genomics Consortium"/>
            <person name="Kohler A."/>
            <person name="Kuo A."/>
            <person name="Nagy L.G."/>
            <person name="Floudas D."/>
            <person name="Copeland A."/>
            <person name="Barry K.W."/>
            <person name="Cichocki N."/>
            <person name="Veneault-Fourrey C."/>
            <person name="LaButti K."/>
            <person name="Lindquist E.A."/>
            <person name="Lipzen A."/>
            <person name="Lundell T."/>
            <person name="Morin E."/>
            <person name="Murat C."/>
            <person name="Riley R."/>
            <person name="Ohm R."/>
            <person name="Sun H."/>
            <person name="Tunlid A."/>
            <person name="Henrissat B."/>
            <person name="Grigoriev I.V."/>
            <person name="Hibbett D.S."/>
            <person name="Martin F."/>
        </authorList>
    </citation>
    <scope>NUCLEOTIDE SEQUENCE [LARGE SCALE GENOMIC DNA]</scope>
    <source>
        <strain evidence="4">Ve08.2h10</strain>
    </source>
</reference>
<sequence length="198" mass="22834">MEAHIDDNPTALSSKRPRVVTSPAVELALIHWVQHMEAKGETATGPMLREKRRRFEGELQVPEKERLLSEGWLQSFCKTYKICEHRQHGEAGSVDTEAAQVEREHCQKILARYSLRDRWNFNETALFPYAPPDHGLATKQMSRKKKEKFRITIGVACNADRSEKLKPFFIGKAKKPRCFRKQGPEQHGFAIAIIRRRG</sequence>
<organism evidence="3 4">
    <name type="scientific">Paxillus rubicundulus Ve08.2h10</name>
    <dbReference type="NCBI Taxonomy" id="930991"/>
    <lineage>
        <taxon>Eukaryota</taxon>
        <taxon>Fungi</taxon>
        <taxon>Dikarya</taxon>
        <taxon>Basidiomycota</taxon>
        <taxon>Agaricomycotina</taxon>
        <taxon>Agaricomycetes</taxon>
        <taxon>Agaricomycetidae</taxon>
        <taxon>Boletales</taxon>
        <taxon>Paxilineae</taxon>
        <taxon>Paxillaceae</taxon>
        <taxon>Paxillus</taxon>
    </lineage>
</organism>
<keyword evidence="4" id="KW-1185">Reference proteome</keyword>
<proteinExistence type="predicted"/>
<gene>
    <name evidence="3" type="ORF">PAXRUDRAFT_14622</name>
</gene>
<dbReference type="HOGENOM" id="CLU_018294_5_2_1"/>
<dbReference type="InterPro" id="IPR004875">
    <property type="entry name" value="DDE_SF_endonuclease_dom"/>
</dbReference>
<evidence type="ECO:0000313" key="3">
    <source>
        <dbReference type="EMBL" id="KIK83360.1"/>
    </source>
</evidence>
<dbReference type="InterPro" id="IPR050863">
    <property type="entry name" value="CenT-Element_Derived"/>
</dbReference>
<dbReference type="PROSITE" id="PS51253">
    <property type="entry name" value="HTH_CENPB"/>
    <property type="match status" value="1"/>
</dbReference>
<dbReference type="PANTHER" id="PTHR19303:SF73">
    <property type="entry name" value="PROTEIN PDC2"/>
    <property type="match status" value="1"/>
</dbReference>
<evidence type="ECO:0000313" key="4">
    <source>
        <dbReference type="Proteomes" id="UP000054538"/>
    </source>
</evidence>
<dbReference type="EMBL" id="KN825596">
    <property type="protein sequence ID" value="KIK83360.1"/>
    <property type="molecule type" value="Genomic_DNA"/>
</dbReference>
<dbReference type="GO" id="GO:0005634">
    <property type="term" value="C:nucleus"/>
    <property type="evidence" value="ECO:0007669"/>
    <property type="project" value="TreeGrafter"/>
</dbReference>
<dbReference type="AlphaFoldDB" id="A0A0D0DT09"/>